<dbReference type="OrthoDB" id="6288241at2759"/>
<dbReference type="InterPro" id="IPR019734">
    <property type="entry name" value="TPR_rpt"/>
</dbReference>
<reference evidence="3" key="1">
    <citation type="submission" date="2012-12" db="EMBL/GenBank/DDBJ databases">
        <authorList>
            <person name="Hellsten U."/>
            <person name="Grimwood J."/>
            <person name="Chapman J.A."/>
            <person name="Shapiro H."/>
            <person name="Aerts A."/>
            <person name="Otillar R.P."/>
            <person name="Terry A.Y."/>
            <person name="Boore J.L."/>
            <person name="Simakov O."/>
            <person name="Marletaz F."/>
            <person name="Cho S.-J."/>
            <person name="Edsinger-Gonzales E."/>
            <person name="Havlak P."/>
            <person name="Kuo D.-H."/>
            <person name="Larsson T."/>
            <person name="Lv J."/>
            <person name="Arendt D."/>
            <person name="Savage R."/>
            <person name="Osoegawa K."/>
            <person name="de Jong P."/>
            <person name="Lindberg D.R."/>
            <person name="Seaver E.C."/>
            <person name="Weisblat D.A."/>
            <person name="Putnam N.H."/>
            <person name="Grigoriev I.V."/>
            <person name="Rokhsar D.S."/>
        </authorList>
    </citation>
    <scope>NUCLEOTIDE SEQUENCE</scope>
</reference>
<dbReference type="EMBL" id="KB097269">
    <property type="protein sequence ID" value="ESN97934.1"/>
    <property type="molecule type" value="Genomic_DNA"/>
</dbReference>
<dbReference type="SMART" id="SM00028">
    <property type="entry name" value="TPR"/>
    <property type="match status" value="3"/>
</dbReference>
<dbReference type="EnsemblMetazoa" id="HelroT193150">
    <property type="protein sequence ID" value="HelroP193150"/>
    <property type="gene ID" value="HelroG193150"/>
</dbReference>
<dbReference type="RefSeq" id="XP_009024006.1">
    <property type="nucleotide sequence ID" value="XM_009025758.1"/>
</dbReference>
<protein>
    <submittedName>
        <fullName evidence="1 2">Uncharacterized protein</fullName>
    </submittedName>
</protein>
<dbReference type="CTD" id="20212534"/>
<name>T1FUN8_HELRO</name>
<dbReference type="SUPFAM" id="SSF48452">
    <property type="entry name" value="TPR-like"/>
    <property type="match status" value="1"/>
</dbReference>
<accession>T1FUN8</accession>
<sequence length="786" mass="89739">MLGLSCYNLGHFDKTVAWCTRAFTLYTRVLRGSLFNADYYNHWFVIENLYSLGTAYATMNFFEKAVYYLNLGRNLINGCEVSDRQDPKQHVKVLRALADSHASMEESDVALRFYEEAVQISRKLGENNSKTALQNQLLNSMASVNVDSKNYEDAENNLEQALDYQKDVEMSIKLDMVAVLKRLGATSVLACDVDKAIGCYKDCIQATRELRWMSNQWEDITCMLCTLATLYHVKSCMLDDENQMELFMTMSEGCFQEAIAITEDNPLDIRIEVECAVDLQYANFLYQQGLYADALHVLLPTTFGNRPQLNDLVYSGIEQAVLPDHLQSDFYDDSMIIDAKTFAYLLAILCYKNIGLISEADDVLVMLYKSTLDPHSKAFLCNICGYALLEMGMYLEACEIFFYSATVKSVYTPLGVKTAINFYIILCLHIYNSLVNFFHTVYNLLQKLSKKLHSSKYSSGKKDFENESISSIVRQLSSQDESDLAFCSDSGEEMVEIWEEWTEDNVPDSKKVHWSDKSFTPNKLETAFTEMKQTYQEKDSNIQTKTFEMKKTENNNKLIVNEQHYQQFTSVQQRPLTIQEQGFSPHKFSESSTFSNTSDYSSQVFHHSREKLDEFANINEDSNEDEDEISETFEEIVYDTPSHMAPSCINNEQFRSSSSSDFNICKHNIFTSSTNSSDTLTGSNNNLEKIKIDEHNKKINEMSVEINGNLTSYHNVPLKVGALDQPESDSLEDNEEWVTIEEVVDTPIEILAILNRNNKLNSFNNGNNNINNANNKNGRYAVGLYV</sequence>
<dbReference type="HOGENOM" id="CLU_356902_0_0_1"/>
<reference evidence="1 3" key="2">
    <citation type="journal article" date="2013" name="Nature">
        <title>Insights into bilaterian evolution from three spiralian genomes.</title>
        <authorList>
            <person name="Simakov O."/>
            <person name="Marletaz F."/>
            <person name="Cho S.J."/>
            <person name="Edsinger-Gonzales E."/>
            <person name="Havlak P."/>
            <person name="Hellsten U."/>
            <person name="Kuo D.H."/>
            <person name="Larsson T."/>
            <person name="Lv J."/>
            <person name="Arendt D."/>
            <person name="Savage R."/>
            <person name="Osoegawa K."/>
            <person name="de Jong P."/>
            <person name="Grimwood J."/>
            <person name="Chapman J.A."/>
            <person name="Shapiro H."/>
            <person name="Aerts A."/>
            <person name="Otillar R.P."/>
            <person name="Terry A.Y."/>
            <person name="Boore J.L."/>
            <person name="Grigoriev I.V."/>
            <person name="Lindberg D.R."/>
            <person name="Seaver E.C."/>
            <person name="Weisblat D.A."/>
            <person name="Putnam N.H."/>
            <person name="Rokhsar D.S."/>
        </authorList>
    </citation>
    <scope>NUCLEOTIDE SEQUENCE</scope>
</reference>
<dbReference type="InParanoid" id="T1FUN8"/>
<dbReference type="Gene3D" id="1.25.40.10">
    <property type="entry name" value="Tetratricopeptide repeat domain"/>
    <property type="match status" value="2"/>
</dbReference>
<evidence type="ECO:0000313" key="2">
    <source>
        <dbReference type="EnsemblMetazoa" id="HelroP193150"/>
    </source>
</evidence>
<evidence type="ECO:0000313" key="3">
    <source>
        <dbReference type="Proteomes" id="UP000015101"/>
    </source>
</evidence>
<proteinExistence type="predicted"/>
<dbReference type="Proteomes" id="UP000015101">
    <property type="component" value="Unassembled WGS sequence"/>
</dbReference>
<dbReference type="KEGG" id="hro:HELRODRAFT_193150"/>
<dbReference type="GeneID" id="20212534"/>
<evidence type="ECO:0000313" key="1">
    <source>
        <dbReference type="EMBL" id="ESN97934.1"/>
    </source>
</evidence>
<dbReference type="AlphaFoldDB" id="T1FUN8"/>
<dbReference type="InterPro" id="IPR011990">
    <property type="entry name" value="TPR-like_helical_dom_sf"/>
</dbReference>
<dbReference type="EMBL" id="AMQM01006105">
    <property type="status" value="NOT_ANNOTATED_CDS"/>
    <property type="molecule type" value="Genomic_DNA"/>
</dbReference>
<reference evidence="2" key="3">
    <citation type="submission" date="2015-06" db="UniProtKB">
        <authorList>
            <consortium name="EnsemblMetazoa"/>
        </authorList>
    </citation>
    <scope>IDENTIFICATION</scope>
</reference>
<keyword evidence="3" id="KW-1185">Reference proteome</keyword>
<gene>
    <name evidence="2" type="primary">20212534</name>
    <name evidence="1" type="ORF">HELRODRAFT_193150</name>
</gene>
<organism evidence="2 3">
    <name type="scientific">Helobdella robusta</name>
    <name type="common">Californian leech</name>
    <dbReference type="NCBI Taxonomy" id="6412"/>
    <lineage>
        <taxon>Eukaryota</taxon>
        <taxon>Metazoa</taxon>
        <taxon>Spiralia</taxon>
        <taxon>Lophotrochozoa</taxon>
        <taxon>Annelida</taxon>
        <taxon>Clitellata</taxon>
        <taxon>Hirudinea</taxon>
        <taxon>Rhynchobdellida</taxon>
        <taxon>Glossiphoniidae</taxon>
        <taxon>Helobdella</taxon>
    </lineage>
</organism>